<evidence type="ECO:0000256" key="4">
    <source>
        <dbReference type="ARBA" id="ARBA00022737"/>
    </source>
</evidence>
<feature type="compositionally biased region" description="Basic and acidic residues" evidence="9">
    <location>
        <begin position="2740"/>
        <end position="2751"/>
    </location>
</feature>
<dbReference type="GO" id="GO:0006623">
    <property type="term" value="P:protein targeting to vacuole"/>
    <property type="evidence" value="ECO:0007669"/>
    <property type="project" value="TreeGrafter"/>
</dbReference>
<evidence type="ECO:0000256" key="7">
    <source>
        <dbReference type="PROSITE-ProRule" id="PRU00103"/>
    </source>
</evidence>
<dbReference type="VEuPathDB" id="ToxoDB:BESB_071670"/>
<feature type="compositionally biased region" description="Low complexity" evidence="9">
    <location>
        <begin position="1885"/>
        <end position="1927"/>
    </location>
</feature>
<feature type="region of interest" description="Disordered" evidence="9">
    <location>
        <begin position="736"/>
        <end position="828"/>
    </location>
</feature>
<feature type="domain" description="Phosphatase 2A Regulatory Subunit A helical" evidence="10">
    <location>
        <begin position="660"/>
        <end position="729"/>
    </location>
</feature>
<keyword evidence="2" id="KW-0723">Serine/threonine-protein kinase</keyword>
<evidence type="ECO:0000313" key="11">
    <source>
        <dbReference type="EMBL" id="PFH34015.1"/>
    </source>
</evidence>
<evidence type="ECO:0000259" key="10">
    <source>
        <dbReference type="Pfam" id="PF22956"/>
    </source>
</evidence>
<keyword evidence="4" id="KW-0677">Repeat</keyword>
<feature type="non-terminal residue" evidence="11">
    <location>
        <position position="1"/>
    </location>
</feature>
<feature type="region of interest" description="Disordered" evidence="9">
    <location>
        <begin position="2424"/>
        <end position="2444"/>
    </location>
</feature>
<dbReference type="EMBL" id="NWUJ01000007">
    <property type="protein sequence ID" value="PFH34015.1"/>
    <property type="molecule type" value="Genomic_DNA"/>
</dbReference>
<feature type="compositionally biased region" description="Basic and acidic residues" evidence="9">
    <location>
        <begin position="795"/>
        <end position="813"/>
    </location>
</feature>
<sequence length="3008" mass="311814">FFSEPEEAPAREKAPRGSRRAGAKTDDDCEERAAACAPAPSFSLASLESLQRADVFSMGATFVEIFTAEASGRQQHVVDLPFLLQLRSALLQQRTPQLQEVSVRGAVRPRQRESEAASAGASTRAARDASGARDADSARPSGCRHEEEAGEGERQLSHGQRGDSQAEASPVQAVEERSEGDARRRGRSRGSRSPARSASSGLGRVAPPPAVKRALQSIESSRVRRALEEILLRQPEERRTALECLEGWGSPGSSSAFFPPAFFSCFFPLFTVLTHPSYQQPDARLLLIRRFLPHFVAATLQRRRSRGGLRNASGSAAARERRRRGIEEERRVLQVLDAAVDQLVVRVDPQVMFQSILHGALTSPNCTAVATLVSAWSSSRRREALAGSAAAASVLGTAYRDPSEVLSAPPSRVSLSAPSLAAAAGGVRPSLDGLEGAPLGDAASPPAQRKGGGVQAREAAREAEAAATGAAAAVGGFSEVPHPDLSLDSARRFSTKLLALWKKSRALAVEKRLAAADVARELEADRRALYDGLFLPAEAGAPSSVASLFEEEERLFAGSAGDGERASRASARGEVEGEEAQEDEVEAGSGVASVCSASHTSPFLAASRDEFAFLASFYDPELVSYPSLAALFQAAAWGGAPGASSPAAVSLRRGTAAILAELIGSTLQHCNSPHVRACGVSMLAFLARFSSLHGLLKCVLPYLLRALDDAVPAVRIAALRALPAALSQIYLPRDSASAGGQCTRATPEPGRREPGSRPCARPAGAGDEEDRRRERRQASADAAREKKVSFASRDAAGRARRERDSDDSQREEEGYAIDASSEDNEAEGDAFDDRAAARGLAGGSFDFLLFFCQTVLPRAQQLATGDGEISVRLAVAGELPRLLVAMRHCLELQSAAQATAFVLARGAASAAPPPHDFEETRAPSVVLLRDARVQQLRAAVKPVLQQLLTSRQPAERLALLESVNVLAEFLGPEETQQFLLPYLIMQVNDPLAPSIRAAVALAFGRVGLQLGGTRGTVETCILPCCEQALIDAREEVLLAALHALQLLASAGLLAAVSSSRRDAGATGAAAGGRRGGVGVLSPLSLTLGLLQSRVLPLLAMPAAAVRGEVLHLLRRLEAAWGRAASFALLLPLLEPFTKSRGAEPTAAGGAVPEGAHAGREAAAEAPPRLLLSVGDLPRVLRPPLARAVYVRLLEPRFRGAFAALAAAVAAADRGEFEADALAQLVFHGDDARASRPRPAQGARAAAGLPSVGDVRGAGGRSAKAESSEAASRCSSTSDADSGPDTDDEEADEDPPAARMQRLFADFEGWCGRPQQPASPSPSPACWTDLVVRFLVFARARFSSSSSSDSFRLPSSPRARALSSAAAEAELGGRALCRAQLEALGLLLGLRPADRRALLLLLPYLRSVDRAAPPAGFSLAALPCLSPVCLSKPSAARGDAQAHILRALSGVDQLDEALPAGEPLTLVEDESDGGEAEETGGEEVAAGDREPARAPRAGPTVCPCSRPPQTEADFLMSCLMSPPLPAAAHSLPSLRLSPLQALLPLLPASLVSSSSCEIASLLPVCLVLCLRRQEVDGRAGGRAAALALRDAAEGARVRGAEVCDAAAEIVRDLEEAGRAATGAAQLLAVAAAAAAGARQPLPSLQQAMLGLPAPGEELADLLSRDDASRLSGLAPFELFQAAVVGATAASRLRPRSFLEYSMASTPSAAGAGDDRAARAFCLPLPLQRDWRCVVLGLPRRPSLEVGRLLRGGAGADAGALNLYSYLTASPPVFLLRHPLLVQPHASAASRDAGPGAASRRAYAAAVSASSLLLAPPHFNAPLAPPAAGPASAGGSTSDGATRALAVGSPGDAGAFASAVLGPVGGVMRLLPGSAPQGLSRPGGGAALAPSAAGGDAKGEASLAGAAARAGTGAQETAGVGLPPGAAGPHDGWQVGSRPGASTTGPGPLGALHGRSGAQATTSRGGVDDAARAGAAGGGSLQSGAQASARPGAGEGWASGSGGVAGPATTGCGVVLCAVPGVADMAKWRPKGQLVGMLLAQELTGARLVDGASWSGDGGKRARRELKKKGAADCRVQLASTEDGRLLVTGCMETAEGQIAAWGCADLVRHGRAYPLATWAVPSPLSATTLKFLHNARALAVGASDGSCRVYRVDGGGSTLSAYSRTPPSSAAGGAGGAADLLLTLPSPAFPLFSPSSLSSSLVLRLQMPRRGASASAPSHRLPEERFLFRTLLPASLQSPSPFFSAWRPSLGSLSLASLSRTPSYEALLAASAARAAGAAAAGVRGVVGIDHFDSCFEQLLFFLLENGHIGGYDLRASSSPVFSAAALPPWWGLPTAQSVSSDGKFVCLGTAGGVILLFDLRLLLPLQAWRMRQRRNFGEDEEASDRPAPVILQLRPCPLHLLRSDRRKPWASPHRPARNAPLAAAVSAPGGAPAQGSGAESEAKAGKSAADAASAAPDSCLAPVSSFATQTSGAAHAEFLLHDQQEGASGAGRTRDCLFLALLGGDAGAAVVLDVEAGQVVATFSSSCFPAAEGCAFEDGDFEEEGAWNGSNPECVDAEEAFGGTRRHESYETARGDFAPSCVESWAAEDGAMCSPLYWLEALPLASLLSPPVRAPVSPAGLEAGLAATALSPHCPRCLFVPPALRGPPTFFLTAGNDRCIRYWGLEDLALSYLGDKRGERRHAEMSLFRASLGSAGDSNQLADYTNQLADYSSQLAGSVVFRRRRGADAYVVAAPEDSCAHRGTEGRDSDGLRLGTQASGGDTASLFTYEILEEDLFIHLNSEEGATADAHTVVHVQEICRRHGPRYALRPATAGPERRSRRPPAGDGEKAGRAQDRAGEEGPRSGAHVSGERGDGLSERDAQGASSALGRPRRLSRGMFSDVCGTSEGESDGPGGSRRSSLFTPKAGARPRCCCCQPAGGSSCRSVGRAGADAHSAWFDSEFSLSGEEKESHVALGHTGREDLLRDAGPKPPSVQHRDAILDLAFVELQQQLLLVSSGRDGVVKIWR</sequence>
<keyword evidence="3" id="KW-0808">Transferase</keyword>
<dbReference type="InterPro" id="IPR045162">
    <property type="entry name" value="Vps15-like"/>
</dbReference>
<keyword evidence="6" id="KW-0067">ATP-binding</keyword>
<keyword evidence="12" id="KW-1185">Reference proteome</keyword>
<dbReference type="KEGG" id="bbes:BESB_071670"/>
<feature type="region of interest" description="Disordered" evidence="9">
    <location>
        <begin position="96"/>
        <end position="210"/>
    </location>
</feature>
<dbReference type="PROSITE" id="PS50082">
    <property type="entry name" value="WD_REPEATS_2"/>
    <property type="match status" value="1"/>
</dbReference>
<feature type="compositionally biased region" description="Acidic residues" evidence="9">
    <location>
        <begin position="1466"/>
        <end position="1480"/>
    </location>
</feature>
<evidence type="ECO:0000256" key="2">
    <source>
        <dbReference type="ARBA" id="ARBA00022527"/>
    </source>
</evidence>
<feature type="compositionally biased region" description="Basic and acidic residues" evidence="9">
    <location>
        <begin position="769"/>
        <end position="788"/>
    </location>
</feature>
<dbReference type="Gene3D" id="1.25.10.10">
    <property type="entry name" value="Leucine-rich Repeat Variant"/>
    <property type="match status" value="2"/>
</dbReference>
<dbReference type="PROSITE" id="PS50077">
    <property type="entry name" value="HEAT_REPEAT"/>
    <property type="match status" value="1"/>
</dbReference>
<protein>
    <recommendedName>
        <fullName evidence="1">non-specific serine/threonine protein kinase</fullName>
        <ecNumber evidence="1">2.7.11.1</ecNumber>
    </recommendedName>
</protein>
<dbReference type="OrthoDB" id="242910at2759"/>
<dbReference type="PROSITE" id="PS50294">
    <property type="entry name" value="WD_REPEATS_REGION"/>
    <property type="match status" value="1"/>
</dbReference>
<dbReference type="InterPro" id="IPR021133">
    <property type="entry name" value="HEAT_type_2"/>
</dbReference>
<dbReference type="GO" id="GO:0034271">
    <property type="term" value="C:phosphatidylinositol 3-kinase complex, class III, type I"/>
    <property type="evidence" value="ECO:0007669"/>
    <property type="project" value="TreeGrafter"/>
</dbReference>
<dbReference type="GO" id="GO:0004674">
    <property type="term" value="F:protein serine/threonine kinase activity"/>
    <property type="evidence" value="ECO:0007669"/>
    <property type="project" value="UniProtKB-KW"/>
</dbReference>
<feature type="domain" description="Phosphatase 2A Regulatory Subunit A helical" evidence="10">
    <location>
        <begin position="851"/>
        <end position="1139"/>
    </location>
</feature>
<dbReference type="Proteomes" id="UP000224006">
    <property type="component" value="Unassembled WGS sequence"/>
</dbReference>
<dbReference type="STRING" id="94643.A0A2A9M7P2"/>
<dbReference type="Pfam" id="PF22956">
    <property type="entry name" value="VPS15-like_hel"/>
    <property type="match status" value="2"/>
</dbReference>
<dbReference type="InterPro" id="IPR001680">
    <property type="entry name" value="WD40_rpt"/>
</dbReference>
<feature type="compositionally biased region" description="Low complexity" evidence="9">
    <location>
        <begin position="191"/>
        <end position="204"/>
    </location>
</feature>
<feature type="compositionally biased region" description="Low complexity" evidence="9">
    <location>
        <begin position="1980"/>
        <end position="1990"/>
    </location>
</feature>
<feature type="compositionally biased region" description="Basic and acidic residues" evidence="9">
    <location>
        <begin position="2827"/>
        <end position="2843"/>
    </location>
</feature>
<gene>
    <name evidence="11" type="ORF">BESB_071670</name>
</gene>
<feature type="compositionally biased region" description="Basic and acidic residues" evidence="9">
    <location>
        <begin position="125"/>
        <end position="156"/>
    </location>
</feature>
<dbReference type="InterPro" id="IPR016024">
    <property type="entry name" value="ARM-type_fold"/>
</dbReference>
<evidence type="ECO:0000256" key="6">
    <source>
        <dbReference type="ARBA" id="ARBA00022840"/>
    </source>
</evidence>
<dbReference type="InterPro" id="IPR011989">
    <property type="entry name" value="ARM-like"/>
</dbReference>
<evidence type="ECO:0000256" key="8">
    <source>
        <dbReference type="PROSITE-ProRule" id="PRU00221"/>
    </source>
</evidence>
<feature type="region of interest" description="Disordered" evidence="9">
    <location>
        <begin position="1875"/>
        <end position="2001"/>
    </location>
</feature>
<evidence type="ECO:0000313" key="12">
    <source>
        <dbReference type="Proteomes" id="UP000224006"/>
    </source>
</evidence>
<dbReference type="SMART" id="SM00320">
    <property type="entry name" value="WD40"/>
    <property type="match status" value="3"/>
</dbReference>
<feature type="repeat" description="HEAT" evidence="7">
    <location>
        <begin position="940"/>
        <end position="978"/>
    </location>
</feature>
<proteinExistence type="predicted"/>
<feature type="region of interest" description="Disordered" evidence="9">
    <location>
        <begin position="1465"/>
        <end position="1502"/>
    </location>
</feature>
<feature type="region of interest" description="Disordered" evidence="9">
    <location>
        <begin position="1823"/>
        <end position="1843"/>
    </location>
</feature>
<dbReference type="PANTHER" id="PTHR17583">
    <property type="entry name" value="PHOSPHOINOSITIDE 3-KINASE REGULATORY SUBUNIT 4"/>
    <property type="match status" value="1"/>
</dbReference>
<keyword evidence="6" id="KW-0547">Nucleotide-binding</keyword>
<feature type="repeat" description="WD" evidence="8">
    <location>
        <begin position="2974"/>
        <end position="3008"/>
    </location>
</feature>
<feature type="compositionally biased region" description="Basic and acidic residues" evidence="9">
    <location>
        <begin position="562"/>
        <end position="575"/>
    </location>
</feature>
<dbReference type="RefSeq" id="XP_029218024.1">
    <property type="nucleotide sequence ID" value="XM_029365540.1"/>
</dbReference>
<name>A0A2A9M7P2_BESBE</name>
<feature type="region of interest" description="Disordered" evidence="9">
    <location>
        <begin position="558"/>
        <end position="586"/>
    </location>
</feature>
<feature type="compositionally biased region" description="Low complexity" evidence="9">
    <location>
        <begin position="1827"/>
        <end position="1839"/>
    </location>
</feature>
<evidence type="ECO:0000256" key="5">
    <source>
        <dbReference type="ARBA" id="ARBA00022777"/>
    </source>
</evidence>
<feature type="compositionally biased region" description="Basic and acidic residues" evidence="9">
    <location>
        <begin position="2850"/>
        <end position="2862"/>
    </location>
</feature>
<dbReference type="SUPFAM" id="SSF48371">
    <property type="entry name" value="ARM repeat"/>
    <property type="match status" value="1"/>
</dbReference>
<evidence type="ECO:0000256" key="1">
    <source>
        <dbReference type="ARBA" id="ARBA00012513"/>
    </source>
</evidence>
<feature type="compositionally biased region" description="Acidic residues" evidence="9">
    <location>
        <begin position="576"/>
        <end position="586"/>
    </location>
</feature>
<dbReference type="GO" id="GO:0034272">
    <property type="term" value="C:phosphatidylinositol 3-kinase complex, class III, type II"/>
    <property type="evidence" value="ECO:0007669"/>
    <property type="project" value="TreeGrafter"/>
</dbReference>
<dbReference type="GO" id="GO:0016236">
    <property type="term" value="P:macroautophagy"/>
    <property type="evidence" value="ECO:0007669"/>
    <property type="project" value="InterPro"/>
</dbReference>
<feature type="compositionally biased region" description="Low complexity" evidence="9">
    <location>
        <begin position="1236"/>
        <end position="1247"/>
    </location>
</feature>
<dbReference type="InterPro" id="IPR055231">
    <property type="entry name" value="2AA_helical"/>
</dbReference>
<evidence type="ECO:0000256" key="3">
    <source>
        <dbReference type="ARBA" id="ARBA00022679"/>
    </source>
</evidence>
<dbReference type="GeneID" id="40312093"/>
<feature type="compositionally biased region" description="Gly residues" evidence="9">
    <location>
        <begin position="1991"/>
        <end position="2001"/>
    </location>
</feature>
<dbReference type="GO" id="GO:0071561">
    <property type="term" value="C:nucleus-vacuole junction"/>
    <property type="evidence" value="ECO:0007669"/>
    <property type="project" value="TreeGrafter"/>
</dbReference>
<feature type="region of interest" description="Disordered" evidence="9">
    <location>
        <begin position="434"/>
        <end position="455"/>
    </location>
</feature>
<comment type="caution">
    <text evidence="11">The sequence shown here is derived from an EMBL/GenBank/DDBJ whole genome shotgun (WGS) entry which is preliminary data.</text>
</comment>
<dbReference type="GO" id="GO:0005770">
    <property type="term" value="C:late endosome"/>
    <property type="evidence" value="ECO:0007669"/>
    <property type="project" value="TreeGrafter"/>
</dbReference>
<reference evidence="11 12" key="1">
    <citation type="submission" date="2017-09" db="EMBL/GenBank/DDBJ databases">
        <title>Genome sequencing of Besnoitia besnoiti strain Bb-Ger1.</title>
        <authorList>
            <person name="Schares G."/>
            <person name="Venepally P."/>
            <person name="Lorenzi H.A."/>
        </authorList>
    </citation>
    <scope>NUCLEOTIDE SEQUENCE [LARGE SCALE GENOMIC DNA]</scope>
    <source>
        <strain evidence="11 12">Bb-Ger1</strain>
    </source>
</reference>
<dbReference type="EC" id="2.7.11.1" evidence="1"/>
<accession>A0A2A9M7P2</accession>
<feature type="compositionally biased region" description="Acidic residues" evidence="9">
    <location>
        <begin position="1281"/>
        <end position="1294"/>
    </location>
</feature>
<feature type="region of interest" description="Disordered" evidence="9">
    <location>
        <begin position="2807"/>
        <end position="2903"/>
    </location>
</feature>
<dbReference type="GO" id="GO:0045324">
    <property type="term" value="P:late endosome to vacuole transport"/>
    <property type="evidence" value="ECO:0007669"/>
    <property type="project" value="InterPro"/>
</dbReference>
<feature type="region of interest" description="Disordered" evidence="9">
    <location>
        <begin position="2740"/>
        <end position="2759"/>
    </location>
</feature>
<feature type="compositionally biased region" description="Low complexity" evidence="9">
    <location>
        <begin position="1267"/>
        <end position="1277"/>
    </location>
</feature>
<evidence type="ECO:0000256" key="9">
    <source>
        <dbReference type="SAM" id="MobiDB-lite"/>
    </source>
</evidence>
<dbReference type="PANTHER" id="PTHR17583:SF0">
    <property type="entry name" value="PHOSPHOINOSITIDE 3-KINASE REGULATORY SUBUNIT 4"/>
    <property type="match status" value="1"/>
</dbReference>
<dbReference type="InterPro" id="IPR036322">
    <property type="entry name" value="WD40_repeat_dom_sf"/>
</dbReference>
<keyword evidence="5" id="KW-0418">Kinase</keyword>
<keyword evidence="8" id="KW-0853">WD repeat</keyword>
<feature type="region of interest" description="Disordered" evidence="9">
    <location>
        <begin position="1231"/>
        <end position="1295"/>
    </location>
</feature>
<dbReference type="SUPFAM" id="SSF50978">
    <property type="entry name" value="WD40 repeat-like"/>
    <property type="match status" value="1"/>
</dbReference>
<organism evidence="11 12">
    <name type="scientific">Besnoitia besnoiti</name>
    <name type="common">Apicomplexan protozoan</name>
    <dbReference type="NCBI Taxonomy" id="94643"/>
    <lineage>
        <taxon>Eukaryota</taxon>
        <taxon>Sar</taxon>
        <taxon>Alveolata</taxon>
        <taxon>Apicomplexa</taxon>
        <taxon>Conoidasida</taxon>
        <taxon>Coccidia</taxon>
        <taxon>Eucoccidiorida</taxon>
        <taxon>Eimeriorina</taxon>
        <taxon>Sarcocystidae</taxon>
        <taxon>Besnoitia</taxon>
    </lineage>
</organism>
<feature type="compositionally biased region" description="Basic and acidic residues" evidence="9">
    <location>
        <begin position="174"/>
        <end position="183"/>
    </location>
</feature>
<feature type="region of interest" description="Disordered" evidence="9">
    <location>
        <begin position="1"/>
        <end position="27"/>
    </location>
</feature>